<dbReference type="AlphaFoldDB" id="A0A9W4JVF8"/>
<dbReference type="PROSITE" id="PS50157">
    <property type="entry name" value="ZINC_FINGER_C2H2_2"/>
    <property type="match status" value="2"/>
</dbReference>
<feature type="domain" description="C2H2-type" evidence="2">
    <location>
        <begin position="31"/>
        <end position="56"/>
    </location>
</feature>
<dbReference type="GO" id="GO:0008270">
    <property type="term" value="F:zinc ion binding"/>
    <property type="evidence" value="ECO:0007669"/>
    <property type="project" value="UniProtKB-KW"/>
</dbReference>
<evidence type="ECO:0000313" key="3">
    <source>
        <dbReference type="EMBL" id="CAG8305957.1"/>
    </source>
</evidence>
<organism evidence="4 5">
    <name type="scientific">Penicillium salamii</name>
    <dbReference type="NCBI Taxonomy" id="1612424"/>
    <lineage>
        <taxon>Eukaryota</taxon>
        <taxon>Fungi</taxon>
        <taxon>Dikarya</taxon>
        <taxon>Ascomycota</taxon>
        <taxon>Pezizomycotina</taxon>
        <taxon>Eurotiomycetes</taxon>
        <taxon>Eurotiomycetidae</taxon>
        <taxon>Eurotiales</taxon>
        <taxon>Aspergillaceae</taxon>
        <taxon>Penicillium</taxon>
    </lineage>
</organism>
<gene>
    <name evidence="4" type="ORF">PSALAMII_LOCUS10326</name>
    <name evidence="3" type="ORF">PSALAMII_LOCUS1991</name>
</gene>
<reference evidence="4" key="1">
    <citation type="submission" date="2021-07" db="EMBL/GenBank/DDBJ databases">
        <authorList>
            <person name="Branca A.L. A."/>
        </authorList>
    </citation>
    <scope>NUCLEOTIDE SEQUENCE</scope>
</reference>
<dbReference type="OrthoDB" id="1470350at2759"/>
<dbReference type="EMBL" id="CAJVPG010000076">
    <property type="protein sequence ID" value="CAG8305957.1"/>
    <property type="molecule type" value="Genomic_DNA"/>
</dbReference>
<dbReference type="InterPro" id="IPR013087">
    <property type="entry name" value="Znf_C2H2_type"/>
</dbReference>
<name>A0A9W4JVF8_9EURO</name>
<keyword evidence="1" id="KW-0863">Zinc-finger</keyword>
<keyword evidence="1" id="KW-0862">Zinc</keyword>
<sequence>MKSCEPCNRSFGSQDALDQHLRDSPVHALSYDCEPCDRSFGSQDALGQHLRDSSAHFQLPRTPLNRFFQSFNGFVYDPTLPPTESYSSLQRFYGWRRGEEESDRAWQQFQEALNQEFRLWFGAEDDLAAWHSLCRAVEIEPLPRTCHDCKKVQ</sequence>
<keyword evidence="6" id="KW-1185">Reference proteome</keyword>
<protein>
    <recommendedName>
        <fullName evidence="2">C2H2-type domain-containing protein</fullName>
    </recommendedName>
</protein>
<dbReference type="SMART" id="SM00355">
    <property type="entry name" value="ZnF_C2H2"/>
    <property type="match status" value="2"/>
</dbReference>
<evidence type="ECO:0000313" key="4">
    <source>
        <dbReference type="EMBL" id="CAG8422149.1"/>
    </source>
</evidence>
<dbReference type="EMBL" id="CAJVPA010000242">
    <property type="protein sequence ID" value="CAG8422149.1"/>
    <property type="molecule type" value="Genomic_DNA"/>
</dbReference>
<dbReference type="Proteomes" id="UP001152646">
    <property type="component" value="Unassembled WGS sequence"/>
</dbReference>
<evidence type="ECO:0000313" key="6">
    <source>
        <dbReference type="Proteomes" id="UP001152649"/>
    </source>
</evidence>
<dbReference type="Pfam" id="PF13912">
    <property type="entry name" value="zf-C2H2_6"/>
    <property type="match status" value="1"/>
</dbReference>
<evidence type="ECO:0000259" key="2">
    <source>
        <dbReference type="PROSITE" id="PS50157"/>
    </source>
</evidence>
<comment type="caution">
    <text evidence="4">The sequence shown here is derived from an EMBL/GenBank/DDBJ whole genome shotgun (WGS) entry which is preliminary data.</text>
</comment>
<dbReference type="SUPFAM" id="SSF57667">
    <property type="entry name" value="beta-beta-alpha zinc fingers"/>
    <property type="match status" value="1"/>
</dbReference>
<evidence type="ECO:0000313" key="5">
    <source>
        <dbReference type="Proteomes" id="UP001152646"/>
    </source>
</evidence>
<dbReference type="Pfam" id="PF12874">
    <property type="entry name" value="zf-met"/>
    <property type="match status" value="1"/>
</dbReference>
<dbReference type="InterPro" id="IPR036236">
    <property type="entry name" value="Znf_C2H2_sf"/>
</dbReference>
<proteinExistence type="predicted"/>
<feature type="domain" description="C2H2-type" evidence="2">
    <location>
        <begin position="2"/>
        <end position="32"/>
    </location>
</feature>
<evidence type="ECO:0000256" key="1">
    <source>
        <dbReference type="PROSITE-ProRule" id="PRU00042"/>
    </source>
</evidence>
<keyword evidence="1" id="KW-0479">Metal-binding</keyword>
<dbReference type="Proteomes" id="UP001152649">
    <property type="component" value="Unassembled WGS sequence"/>
</dbReference>
<accession>A0A9W4JVF8</accession>
<dbReference type="Gene3D" id="3.30.160.60">
    <property type="entry name" value="Classic Zinc Finger"/>
    <property type="match status" value="1"/>
</dbReference>